<reference evidence="2" key="1">
    <citation type="submission" date="2018-08" db="EMBL/GenBank/DDBJ databases">
        <authorList>
            <person name="Rossello M."/>
        </authorList>
    </citation>
    <scope>NUCLEOTIDE SEQUENCE [LARGE SCALE GENOMIC DNA]</scope>
    <source>
        <strain evidence="2">cv. Chinese Spring</strain>
    </source>
</reference>
<dbReference type="Gramene" id="TraesJAG2D03G01097680.1">
    <property type="protein sequence ID" value="TraesJAG2D03G01097680.1.CDS1"/>
    <property type="gene ID" value="TraesJAG2D03G01097680"/>
</dbReference>
<dbReference type="Gramene" id="TraesSYM2D03G01108820.1">
    <property type="protein sequence ID" value="TraesSYM2D03G01108820.1.CDS1"/>
    <property type="gene ID" value="TraesSYM2D03G01108820"/>
</dbReference>
<sequence length="393" mass="44730">MLLRSGLRVGVATHEEAGRATVPGRRSRAGPDRLADFPEDILQEILVHLPAKSVLRCRAVCRQWRRLASDPVFLLDHHRRQPELALISSYRTSTGDYPSLEALHLRGAEFRPLFGFPELSRFPLTVDGSCDGLFIVGHYICNPATRQSATVSPNLKLPIDKLIGLFRHQPSGEYRVLYWRNLPYALSNLPWHVMPCPHEYRVLTVGTNKSWRVDCPLMEVIAERPAIFGAPVLLNGNLHIHWRRPSGVRYHKILMFDTTAETFRRMIPPAVNPHHVMHLLDMGGKLAASISKDDTTVMSIFILKNGDVWAFQYQIKVPVMDLEKRFQEQQGNWWAKVVSEEGDVLVSCYGQLLHCDKGGNLVANFKVDDEMPVVVPHRLKESLIQHTFFLEKS</sequence>
<dbReference type="Gene3D" id="1.20.1280.50">
    <property type="match status" value="1"/>
</dbReference>
<dbReference type="Gramene" id="TraesJUL2D03G01100260.1">
    <property type="protein sequence ID" value="TraesJUL2D03G01100260.1.CDS1"/>
    <property type="gene ID" value="TraesJUL2D03G01100260"/>
</dbReference>
<dbReference type="STRING" id="4565.A0A3B6D5J5"/>
<dbReference type="InterPro" id="IPR017451">
    <property type="entry name" value="F-box-assoc_interact_dom"/>
</dbReference>
<organism evidence="2">
    <name type="scientific">Triticum aestivum</name>
    <name type="common">Wheat</name>
    <dbReference type="NCBI Taxonomy" id="4565"/>
    <lineage>
        <taxon>Eukaryota</taxon>
        <taxon>Viridiplantae</taxon>
        <taxon>Streptophyta</taxon>
        <taxon>Embryophyta</taxon>
        <taxon>Tracheophyta</taxon>
        <taxon>Spermatophyta</taxon>
        <taxon>Magnoliopsida</taxon>
        <taxon>Liliopsida</taxon>
        <taxon>Poales</taxon>
        <taxon>Poaceae</taxon>
        <taxon>BOP clade</taxon>
        <taxon>Pooideae</taxon>
        <taxon>Triticodae</taxon>
        <taxon>Triticeae</taxon>
        <taxon>Triticinae</taxon>
        <taxon>Triticum</taxon>
    </lineage>
</organism>
<dbReference type="PANTHER" id="PTHR31672:SF2">
    <property type="entry name" value="F-BOX DOMAIN-CONTAINING PROTEIN"/>
    <property type="match status" value="1"/>
</dbReference>
<dbReference type="InterPro" id="IPR013187">
    <property type="entry name" value="F-box-assoc_dom_typ3"/>
</dbReference>
<dbReference type="Pfam" id="PF08268">
    <property type="entry name" value="FBA_3"/>
    <property type="match status" value="1"/>
</dbReference>
<dbReference type="Gramene" id="TraesCS2D02G050400.1">
    <property type="protein sequence ID" value="TraesCS2D02G050400.1.cds1"/>
    <property type="gene ID" value="TraesCS2D02G050400"/>
</dbReference>
<dbReference type="Gramene" id="TraesSTA2D03G01082990.1">
    <property type="protein sequence ID" value="TraesSTA2D03G01082990.1.CDS1"/>
    <property type="gene ID" value="TraesSTA2D03G01082990"/>
</dbReference>
<dbReference type="RefSeq" id="XP_044329919.1">
    <property type="nucleotide sequence ID" value="XM_044473984.1"/>
</dbReference>
<dbReference type="SUPFAM" id="SSF81383">
    <property type="entry name" value="F-box domain"/>
    <property type="match status" value="1"/>
</dbReference>
<dbReference type="PROSITE" id="PS50181">
    <property type="entry name" value="FBOX"/>
    <property type="match status" value="1"/>
</dbReference>
<proteinExistence type="predicted"/>
<dbReference type="InterPro" id="IPR050796">
    <property type="entry name" value="SCF_F-box_component"/>
</dbReference>
<dbReference type="Gramene" id="TraesARI2D03G01110250.1">
    <property type="protein sequence ID" value="TraesARI2D03G01110250.1.CDS1"/>
    <property type="gene ID" value="TraesARI2D03G01110250"/>
</dbReference>
<dbReference type="InterPro" id="IPR001810">
    <property type="entry name" value="F-box_dom"/>
</dbReference>
<dbReference type="EnsemblPlants" id="TraesCS2D02G050400.1">
    <property type="protein sequence ID" value="TraesCS2D02G050400.1.cds1"/>
    <property type="gene ID" value="TraesCS2D02G050400"/>
</dbReference>
<dbReference type="Gramene" id="TraesNOR2D03G01110090.1">
    <property type="protein sequence ID" value="TraesNOR2D03G01110090.1.CDS1"/>
    <property type="gene ID" value="TraesNOR2D03G01110090"/>
</dbReference>
<dbReference type="OrthoDB" id="581142at2759"/>
<keyword evidence="3" id="KW-1185">Reference proteome</keyword>
<evidence type="ECO:0000313" key="2">
    <source>
        <dbReference type="EnsemblPlants" id="TraesCS2D02G050400.1.cds1"/>
    </source>
</evidence>
<evidence type="ECO:0000313" key="3">
    <source>
        <dbReference type="Proteomes" id="UP000019116"/>
    </source>
</evidence>
<dbReference type="SMART" id="SM00256">
    <property type="entry name" value="FBOX"/>
    <property type="match status" value="1"/>
</dbReference>
<dbReference type="Gramene" id="TraesROB_scaffold_055038_01G000300.1">
    <property type="protein sequence ID" value="TraesROB_scaffold_055038_01G000300.1"/>
    <property type="gene ID" value="TraesROB_scaffold_055038_01G000300"/>
</dbReference>
<dbReference type="Pfam" id="PF12937">
    <property type="entry name" value="F-box-like"/>
    <property type="match status" value="1"/>
</dbReference>
<dbReference type="InterPro" id="IPR036047">
    <property type="entry name" value="F-box-like_dom_sf"/>
</dbReference>
<protein>
    <recommendedName>
        <fullName evidence="1">F-box domain-containing protein</fullName>
    </recommendedName>
</protein>
<dbReference type="GeneID" id="123051179"/>
<dbReference type="CDD" id="cd22157">
    <property type="entry name" value="F-box_AtFBW1-like"/>
    <property type="match status" value="1"/>
</dbReference>
<accession>A0A3B6D5J5</accession>
<reference evidence="2" key="2">
    <citation type="submission" date="2018-10" db="UniProtKB">
        <authorList>
            <consortium name="EnsemblPlants"/>
        </authorList>
    </citation>
    <scope>IDENTIFICATION</scope>
</reference>
<dbReference type="Gramene" id="TraesPARA_EIv1.0_0635330.1">
    <property type="protein sequence ID" value="TraesPARA_EIv1.0_0635330.1.CDS1"/>
    <property type="gene ID" value="TraesPARA_EIv1.0_0635330"/>
</dbReference>
<dbReference type="PANTHER" id="PTHR31672">
    <property type="entry name" value="BNACNNG10540D PROTEIN"/>
    <property type="match status" value="1"/>
</dbReference>
<dbReference type="Gramene" id="TraesLAC2D03G01045160.1">
    <property type="protein sequence ID" value="TraesLAC2D03G01045160.1.CDS1"/>
    <property type="gene ID" value="TraesLAC2D03G01045160"/>
</dbReference>
<dbReference type="Gramene" id="TraesCS2D03G0094400.1">
    <property type="protein sequence ID" value="TraesCS2D03G0094400.1.CDS1"/>
    <property type="gene ID" value="TraesCS2D03G0094400"/>
</dbReference>
<dbReference type="NCBIfam" id="TIGR01640">
    <property type="entry name" value="F_box_assoc_1"/>
    <property type="match status" value="1"/>
</dbReference>
<dbReference type="Gramene" id="TraesMAC2D03G01092970.1">
    <property type="protein sequence ID" value="TraesMAC2D03G01092970.1.CDS1"/>
    <property type="gene ID" value="TraesMAC2D03G01092970"/>
</dbReference>
<gene>
    <name evidence="2" type="primary">LOC123051179</name>
</gene>
<dbReference type="Proteomes" id="UP000019116">
    <property type="component" value="Chromosome 2D"/>
</dbReference>
<dbReference type="OMA" id="PAPADQW"/>
<dbReference type="AlphaFoldDB" id="A0A3B6D5J5"/>
<dbReference type="Gramene" id="TraesWEE_scaffold_066252_01G000100.1">
    <property type="protein sequence ID" value="TraesWEE_scaffold_066252_01G000100.1"/>
    <property type="gene ID" value="TraesWEE_scaffold_066252_01G000100"/>
</dbReference>
<dbReference type="Gramene" id="TraesCLE_scaffold_068852_01G000300.1">
    <property type="protein sequence ID" value="TraesCLE_scaffold_068852_01G000300.1"/>
    <property type="gene ID" value="TraesCLE_scaffold_068852_01G000300"/>
</dbReference>
<name>A0A3B6D5J5_WHEAT</name>
<evidence type="ECO:0000259" key="1">
    <source>
        <dbReference type="PROSITE" id="PS50181"/>
    </source>
</evidence>
<dbReference type="Gramene" id="TraesCAD_scaffold_057587_01G000100.1">
    <property type="protein sequence ID" value="TraesCAD_scaffold_057587_01G000100.1"/>
    <property type="gene ID" value="TraesCAD_scaffold_057587_01G000100"/>
</dbReference>
<feature type="domain" description="F-box" evidence="1">
    <location>
        <begin position="31"/>
        <end position="77"/>
    </location>
</feature>